<evidence type="ECO:0000313" key="2">
    <source>
        <dbReference type="EMBL" id="KAE8266766.1"/>
    </source>
</evidence>
<protein>
    <submittedName>
        <fullName evidence="2">Uncharacterized protein</fullName>
    </submittedName>
</protein>
<accession>A0A8X7N6X7</accession>
<feature type="compositionally biased region" description="Low complexity" evidence="1">
    <location>
        <begin position="508"/>
        <end position="517"/>
    </location>
</feature>
<dbReference type="AlphaFoldDB" id="A0A8X7N6X7"/>
<feature type="compositionally biased region" description="Polar residues" evidence="1">
    <location>
        <begin position="274"/>
        <end position="286"/>
    </location>
</feature>
<organism evidence="2 3">
    <name type="scientific">Tilletia walkeri</name>
    <dbReference type="NCBI Taxonomy" id="117179"/>
    <lineage>
        <taxon>Eukaryota</taxon>
        <taxon>Fungi</taxon>
        <taxon>Dikarya</taxon>
        <taxon>Basidiomycota</taxon>
        <taxon>Ustilaginomycotina</taxon>
        <taxon>Exobasidiomycetes</taxon>
        <taxon>Tilletiales</taxon>
        <taxon>Tilletiaceae</taxon>
        <taxon>Tilletia</taxon>
    </lineage>
</organism>
<feature type="compositionally biased region" description="Polar residues" evidence="1">
    <location>
        <begin position="532"/>
        <end position="554"/>
    </location>
</feature>
<reference evidence="2" key="1">
    <citation type="submission" date="2016-04" db="EMBL/GenBank/DDBJ databases">
        <authorList>
            <person name="Nguyen H.D."/>
            <person name="Samba Siva P."/>
            <person name="Cullis J."/>
            <person name="Levesque C.A."/>
            <person name="Hambleton S."/>
        </authorList>
    </citation>
    <scope>NUCLEOTIDE SEQUENCE</scope>
    <source>
        <strain evidence="2">DAOMC 236422</strain>
    </source>
</reference>
<sequence length="554" mass="59374">MGSSLRPKARPLQRTISTASARSYLDDSDDDPSLPSGPQLMAPTSSQLSSSQRPRPRPKAKRSLDEISMAESDSDSDAVSILSKAQGKKLNDPPLPREAFEIIPNPSQSQSENGGPSAGSSKVLKQLEMAVSSPDPIFLLGSEHSELQAKEDEGHVPAVAASSGAKLYEHISLDPHAFLEVSAADTDLFPFPQGSAGHDKLQALPSAQPPRIRSRAGSASGKQWYPARVSDPARAPNVSPQSHHEARVDPQSQAQGPTDSDEDTEGSLDAPYHDQSNTTAAQSTSPGGVRDPRLAPIQQHDTRSGHPSLPHSSAAEVNSARSSLPISRPDTPPFRLTSGTRMSAGPVNATDCAFGGILPISRPDIRLTFGTRMSAGPVNATDCAFGNANQQRQVSRREMQTHVNVSGDYNLAHADPSVMPFPLSQNHRQPAHFQGQPYMDPHQVGPQNAIRHEGGGYHGQMYASQSHPSAYGRGDPVPSGSQSSVGSNSTVRASQYQDQQIEGFRFVPPSEQQLQPQEEARLQSAYNDAPEASSSQGSWDIRYSQQGGPQSRRW</sequence>
<keyword evidence="3" id="KW-1185">Reference proteome</keyword>
<dbReference type="EMBL" id="LWDG02000296">
    <property type="protein sequence ID" value="KAE8266766.1"/>
    <property type="molecule type" value="Genomic_DNA"/>
</dbReference>
<feature type="compositionally biased region" description="Low complexity" evidence="1">
    <location>
        <begin position="42"/>
        <end position="53"/>
    </location>
</feature>
<feature type="region of interest" description="Disordered" evidence="1">
    <location>
        <begin position="193"/>
        <end position="342"/>
    </location>
</feature>
<evidence type="ECO:0000256" key="1">
    <source>
        <dbReference type="SAM" id="MobiDB-lite"/>
    </source>
</evidence>
<reference evidence="2" key="2">
    <citation type="journal article" date="2019" name="IMA Fungus">
        <title>Genome sequencing and comparison of five Tilletia species to identify candidate genes for the detection of regulated species infecting wheat.</title>
        <authorList>
            <person name="Nguyen H.D.T."/>
            <person name="Sultana T."/>
            <person name="Kesanakurti P."/>
            <person name="Hambleton S."/>
        </authorList>
    </citation>
    <scope>NUCLEOTIDE SEQUENCE</scope>
    <source>
        <strain evidence="2">DAOMC 236422</strain>
    </source>
</reference>
<dbReference type="Proteomes" id="UP000078113">
    <property type="component" value="Unassembled WGS sequence"/>
</dbReference>
<feature type="compositionally biased region" description="Low complexity" evidence="1">
    <location>
        <begin position="476"/>
        <end position="489"/>
    </location>
</feature>
<evidence type="ECO:0000313" key="3">
    <source>
        <dbReference type="Proteomes" id="UP000078113"/>
    </source>
</evidence>
<feature type="compositionally biased region" description="Polar residues" evidence="1">
    <location>
        <begin position="105"/>
        <end position="120"/>
    </location>
</feature>
<name>A0A8X7N6X7_9BASI</name>
<comment type="caution">
    <text evidence="2">The sequence shown here is derived from an EMBL/GenBank/DDBJ whole genome shotgun (WGS) entry which is preliminary data.</text>
</comment>
<proteinExistence type="predicted"/>
<feature type="region of interest" description="Disordered" evidence="1">
    <location>
        <begin position="1"/>
        <end position="126"/>
    </location>
</feature>
<feature type="compositionally biased region" description="Polar residues" evidence="1">
    <location>
        <begin position="490"/>
        <end position="500"/>
    </location>
</feature>
<feature type="region of interest" description="Disordered" evidence="1">
    <location>
        <begin position="424"/>
        <end position="554"/>
    </location>
</feature>
<feature type="compositionally biased region" description="Polar residues" evidence="1">
    <location>
        <begin position="315"/>
        <end position="325"/>
    </location>
</feature>
<gene>
    <name evidence="2" type="ORF">A4X09_0g5587</name>
</gene>